<dbReference type="AlphaFoldDB" id="H6NG54"/>
<evidence type="ECO:0000256" key="1">
    <source>
        <dbReference type="SAM" id="Phobius"/>
    </source>
</evidence>
<proteinExistence type="predicted"/>
<name>H6NG54_9BACL</name>
<evidence type="ECO:0000313" key="3">
    <source>
        <dbReference type="Proteomes" id="UP000007523"/>
    </source>
</evidence>
<keyword evidence="3" id="KW-1185">Reference proteome</keyword>
<keyword evidence="1" id="KW-0472">Membrane</keyword>
<organism evidence="2 3">
    <name type="scientific">Paenibacillus mucilaginosus 3016</name>
    <dbReference type="NCBI Taxonomy" id="1116391"/>
    <lineage>
        <taxon>Bacteria</taxon>
        <taxon>Bacillati</taxon>
        <taxon>Bacillota</taxon>
        <taxon>Bacilli</taxon>
        <taxon>Bacillales</taxon>
        <taxon>Paenibacillaceae</taxon>
        <taxon>Paenibacillus</taxon>
    </lineage>
</organism>
<evidence type="ECO:0000313" key="2">
    <source>
        <dbReference type="EMBL" id="AFC32181.1"/>
    </source>
</evidence>
<dbReference type="KEGG" id="pmq:PM3016_5481"/>
<dbReference type="EMBL" id="CP003235">
    <property type="protein sequence ID" value="AFC32181.1"/>
    <property type="molecule type" value="Genomic_DNA"/>
</dbReference>
<feature type="transmembrane region" description="Helical" evidence="1">
    <location>
        <begin position="31"/>
        <end position="51"/>
    </location>
</feature>
<dbReference type="HOGENOM" id="CLU_782660_0_0_9"/>
<keyword evidence="1" id="KW-0812">Transmembrane</keyword>
<protein>
    <recommendedName>
        <fullName evidence="4">DUF11 domain-containing protein</fullName>
    </recommendedName>
</protein>
<reference evidence="2 3" key="1">
    <citation type="journal article" date="2012" name="J. Bacteriol.">
        <title>Complete Genome Sequence of Paenibacillus mucilaginosus 3016, a Bacterium Functional as Microbial Fertilizer.</title>
        <authorList>
            <person name="Ma M."/>
            <person name="Wang Z."/>
            <person name="Li L."/>
            <person name="Jiang X."/>
            <person name="Guan D."/>
            <person name="Cao F."/>
            <person name="Chen H."/>
            <person name="Wang X."/>
            <person name="Shen D."/>
            <person name="Du B."/>
            <person name="Li J."/>
        </authorList>
    </citation>
    <scope>NUCLEOTIDE SEQUENCE [LARGE SCALE GENOMIC DNA]</scope>
    <source>
        <strain evidence="2 3">3016</strain>
    </source>
</reference>
<evidence type="ECO:0008006" key="4">
    <source>
        <dbReference type="Google" id="ProtNLM"/>
    </source>
</evidence>
<dbReference type="RefSeq" id="WP_014371617.1">
    <property type="nucleotide sequence ID" value="NC_016935.1"/>
</dbReference>
<sequence length="354" mass="39489">MDNRDLGKIEHSPIKTNVQIKESKQPIKTPGCMSFLVWSSIIIVVLILIALRNEDEKKTVTQSITNTKVEQARKNLDPTTQRLISFNVTPHESVVRYGQQLKYSLILKNEGDHTINGANISVDGDWYKYSNISLSENAKLENGILSDKIIYSDKIEPQQQVTIEFTGTVNDGTEIDPAGFICQFIPTTTFDNRKFVGDVDKQTLQVYILPEKQGAENVNVSVSEAKRELANYTPAMIDFNLETKINTLSSGEKAELVLNIENKGDRPIEGLYMYASNDFSYLENLQVSSGQIEPGLLTQTIKIENVINPNTSMTLTITGTLNKITKEKLKLTVSPGRSVNGEEVIVLGDSEKKK</sequence>
<gene>
    <name evidence="2" type="ORF">PM3016_5481</name>
</gene>
<keyword evidence="1" id="KW-1133">Transmembrane helix</keyword>
<accession>H6NG54</accession>
<dbReference type="Proteomes" id="UP000007523">
    <property type="component" value="Chromosome"/>
</dbReference>